<evidence type="ECO:0000313" key="3">
    <source>
        <dbReference type="Proteomes" id="UP000249248"/>
    </source>
</evidence>
<dbReference type="InterPro" id="IPR018744">
    <property type="entry name" value="DUF2293"/>
</dbReference>
<accession>A0A2W1N3E8</accession>
<organism evidence="2 3">
    <name type="scientific">Putridiphycobacter roseus</name>
    <dbReference type="NCBI Taxonomy" id="2219161"/>
    <lineage>
        <taxon>Bacteria</taxon>
        <taxon>Pseudomonadati</taxon>
        <taxon>Bacteroidota</taxon>
        <taxon>Flavobacteriia</taxon>
        <taxon>Flavobacteriales</taxon>
        <taxon>Crocinitomicaceae</taxon>
        <taxon>Putridiphycobacter</taxon>
    </lineage>
</organism>
<dbReference type="PANTHER" id="PTHR38113:SF2">
    <property type="entry name" value="DUF2293 DOMAIN-CONTAINING PROTEIN"/>
    <property type="match status" value="1"/>
</dbReference>
<comment type="caution">
    <text evidence="2">The sequence shown here is derived from an EMBL/GenBank/DDBJ whole genome shotgun (WGS) entry which is preliminary data.</text>
</comment>
<dbReference type="AlphaFoldDB" id="A0A2W1N3E8"/>
<feature type="domain" description="DUF2293" evidence="1">
    <location>
        <begin position="136"/>
        <end position="222"/>
    </location>
</feature>
<gene>
    <name evidence="2" type="ORF">DNU06_06905</name>
</gene>
<dbReference type="RefSeq" id="WP_111062511.1">
    <property type="nucleotide sequence ID" value="NZ_JBHUCU010000027.1"/>
</dbReference>
<proteinExistence type="predicted"/>
<evidence type="ECO:0000313" key="2">
    <source>
        <dbReference type="EMBL" id="PZE17551.1"/>
    </source>
</evidence>
<dbReference type="EMBL" id="QKSB01000003">
    <property type="protein sequence ID" value="PZE17551.1"/>
    <property type="molecule type" value="Genomic_DNA"/>
</dbReference>
<dbReference type="PANTHER" id="PTHR38113">
    <property type="match status" value="1"/>
</dbReference>
<keyword evidence="3" id="KW-1185">Reference proteome</keyword>
<name>A0A2W1N3E8_9FLAO</name>
<dbReference type="OrthoDB" id="1159372at2"/>
<protein>
    <submittedName>
        <fullName evidence="2">DUF2293 domain-containing protein</fullName>
    </submittedName>
</protein>
<dbReference type="Proteomes" id="UP000249248">
    <property type="component" value="Unassembled WGS sequence"/>
</dbReference>
<evidence type="ECO:0000259" key="1">
    <source>
        <dbReference type="Pfam" id="PF10056"/>
    </source>
</evidence>
<reference evidence="2 3" key="1">
    <citation type="submission" date="2018-06" db="EMBL/GenBank/DDBJ databases">
        <title>The draft genome sequence of Crocinitomix sp. SM1701.</title>
        <authorList>
            <person name="Zhang X."/>
        </authorList>
    </citation>
    <scope>NUCLEOTIDE SEQUENCE [LARGE SCALE GENOMIC DNA]</scope>
    <source>
        <strain evidence="2 3">SM1701</strain>
    </source>
</reference>
<sequence length="231" mass="26687">MATESQNIYLTKREKLKCKKCNTSIPLGKAFVGETEKSRGTCFACSDFVDYTLLPPGNAAMTRRSKKHSDKCGVLLTWNQRRKRYERKGQYVEAAAIEKAKIECAADQKVRDQKNEKAAITREKQDKIYINDFAIAIREVYHSCPKGREFKIAEHACEKHSGRVGRTANAKKFDKQMIDLAVEAHIRHMETNYDTQFGKGKGKKEIRSDIKFDVKRIMMQWRQLPTLDLFE</sequence>
<dbReference type="Pfam" id="PF10056">
    <property type="entry name" value="DUF2293"/>
    <property type="match status" value="1"/>
</dbReference>